<accession>A0ABU6RBE2</accession>
<name>A0ABU6RBE2_9FABA</name>
<gene>
    <name evidence="1" type="ORF">PIB30_028798</name>
</gene>
<dbReference type="Proteomes" id="UP001341840">
    <property type="component" value="Unassembled WGS sequence"/>
</dbReference>
<keyword evidence="2" id="KW-1185">Reference proteome</keyword>
<dbReference type="EMBL" id="JASCZI010030323">
    <property type="protein sequence ID" value="MED6121297.1"/>
    <property type="molecule type" value="Genomic_DNA"/>
</dbReference>
<protein>
    <submittedName>
        <fullName evidence="1">Uncharacterized protein</fullName>
    </submittedName>
</protein>
<evidence type="ECO:0000313" key="1">
    <source>
        <dbReference type="EMBL" id="MED6121297.1"/>
    </source>
</evidence>
<reference evidence="1 2" key="1">
    <citation type="journal article" date="2023" name="Plants (Basel)">
        <title>Bridging the Gap: Combining Genomics and Transcriptomics Approaches to Understand Stylosanthes scabra, an Orphan Legume from the Brazilian Caatinga.</title>
        <authorList>
            <person name="Ferreira-Neto J.R.C."/>
            <person name="da Silva M.D."/>
            <person name="Binneck E."/>
            <person name="de Melo N.F."/>
            <person name="da Silva R.H."/>
            <person name="de Melo A.L.T.M."/>
            <person name="Pandolfi V."/>
            <person name="Bustamante F.O."/>
            <person name="Brasileiro-Vidal A.C."/>
            <person name="Benko-Iseppon A.M."/>
        </authorList>
    </citation>
    <scope>NUCLEOTIDE SEQUENCE [LARGE SCALE GENOMIC DNA]</scope>
    <source>
        <tissue evidence="1">Leaves</tissue>
    </source>
</reference>
<sequence>MRPLGAATFVVGFESPYPSQVWSEHLEKGVTGCNQLNWFESSSQSGEVNPLRILGIPTVLIPRWIRVNPRYLSKLTSGAGPLLISNGGGVCNPTTETERTRGTCCRQAHCSIPVITVVNPCCRDLTLASRGVQIAVPDLTPFLPIQSYGELTAKVFVLPIRCAAQGQDAYAWLHVKRTHRLQEWPSRFCCDPFIPFALSGHFRSELCLLDPETLKHTHQGIVRNGKRFKT</sequence>
<evidence type="ECO:0000313" key="2">
    <source>
        <dbReference type="Proteomes" id="UP001341840"/>
    </source>
</evidence>
<proteinExistence type="predicted"/>
<comment type="caution">
    <text evidence="1">The sequence shown here is derived from an EMBL/GenBank/DDBJ whole genome shotgun (WGS) entry which is preliminary data.</text>
</comment>
<organism evidence="1 2">
    <name type="scientific">Stylosanthes scabra</name>
    <dbReference type="NCBI Taxonomy" id="79078"/>
    <lineage>
        <taxon>Eukaryota</taxon>
        <taxon>Viridiplantae</taxon>
        <taxon>Streptophyta</taxon>
        <taxon>Embryophyta</taxon>
        <taxon>Tracheophyta</taxon>
        <taxon>Spermatophyta</taxon>
        <taxon>Magnoliopsida</taxon>
        <taxon>eudicotyledons</taxon>
        <taxon>Gunneridae</taxon>
        <taxon>Pentapetalae</taxon>
        <taxon>rosids</taxon>
        <taxon>fabids</taxon>
        <taxon>Fabales</taxon>
        <taxon>Fabaceae</taxon>
        <taxon>Papilionoideae</taxon>
        <taxon>50 kb inversion clade</taxon>
        <taxon>dalbergioids sensu lato</taxon>
        <taxon>Dalbergieae</taxon>
        <taxon>Pterocarpus clade</taxon>
        <taxon>Stylosanthes</taxon>
    </lineage>
</organism>